<evidence type="ECO:0000256" key="7">
    <source>
        <dbReference type="ARBA" id="ARBA00022967"/>
    </source>
</evidence>
<feature type="transmembrane region" description="Helical" evidence="10">
    <location>
        <begin position="979"/>
        <end position="998"/>
    </location>
</feature>
<evidence type="ECO:0000256" key="8">
    <source>
        <dbReference type="ARBA" id="ARBA00022989"/>
    </source>
</evidence>
<dbReference type="Gene3D" id="3.40.50.1000">
    <property type="entry name" value="HAD superfamily/HAD-like"/>
    <property type="match status" value="1"/>
</dbReference>
<dbReference type="Gene3D" id="2.70.150.10">
    <property type="entry name" value="Calcium-transporting ATPase, cytoplasmic transduction domain A"/>
    <property type="match status" value="1"/>
</dbReference>
<dbReference type="SFLD" id="SFLDG00002">
    <property type="entry name" value="C1.7:_P-type_atpase_like"/>
    <property type="match status" value="1"/>
</dbReference>
<evidence type="ECO:0000256" key="4">
    <source>
        <dbReference type="ARBA" id="ARBA00022741"/>
    </source>
</evidence>
<dbReference type="InterPro" id="IPR001757">
    <property type="entry name" value="P_typ_ATPase"/>
</dbReference>
<dbReference type="GO" id="GO:0012505">
    <property type="term" value="C:endomembrane system"/>
    <property type="evidence" value="ECO:0007669"/>
    <property type="project" value="UniProtKB-SubCell"/>
</dbReference>
<evidence type="ECO:0000313" key="14">
    <source>
        <dbReference type="EMBL" id="RKP18994.1"/>
    </source>
</evidence>
<dbReference type="InterPro" id="IPR023299">
    <property type="entry name" value="ATPase_P-typ_cyto_dom_N"/>
</dbReference>
<feature type="domain" description="Cation-transporting P-type ATPase N-terminal" evidence="13">
    <location>
        <begin position="60"/>
        <end position="128"/>
    </location>
</feature>
<evidence type="ECO:0000313" key="15">
    <source>
        <dbReference type="Proteomes" id="UP000281549"/>
    </source>
</evidence>
<feature type="domain" description="P-type ATPase A" evidence="11">
    <location>
        <begin position="178"/>
        <end position="286"/>
    </location>
</feature>
<keyword evidence="5" id="KW-0067">ATP-binding</keyword>
<dbReference type="PRINTS" id="PR00119">
    <property type="entry name" value="CATATPASE"/>
</dbReference>
<evidence type="ECO:0000259" key="13">
    <source>
        <dbReference type="Pfam" id="PF00690"/>
    </source>
</evidence>
<evidence type="ECO:0000256" key="10">
    <source>
        <dbReference type="SAM" id="Phobius"/>
    </source>
</evidence>
<dbReference type="AlphaFoldDB" id="A0A4P9YHY8"/>
<dbReference type="SFLD" id="SFLDS00003">
    <property type="entry name" value="Haloacid_Dehalogenase"/>
    <property type="match status" value="1"/>
</dbReference>
<dbReference type="SUPFAM" id="SSF81653">
    <property type="entry name" value="Calcium ATPase, transduction domain A"/>
    <property type="match status" value="1"/>
</dbReference>
<sequence>MLKDSQPILESKIAQVEISIDTKDFIRVSKEQLAEAVNFDLRDSKEHVDNFQSKYGGSIGVCELLNVKPNFGLNSTMTDDDPRSIAQRRKAFGSNVVPPPPQTSLLGLVWETVKEDRIIQILIVGAIVTLAVGISTDIEKGWYEGTAITIAIFIVLFVTSGNDYSKEKKFQKILLLSSDKKAMVVRDGMIDQISTWDIVVGDIIQVNPGDEIPADGLFIRYGEFTDKVEEQRDVAVDESPLTGETILCKKNINKPFMFSGCQVSEGTGLMVVTGVGASSSAGRIQAILNELQKSETTLQRKLKVLAVQIGYIGMAAAIVSFVGLVIRWLIVNVNNFEVKRLQDLLHFFVTAVTIVVVAVPEGLPLAVTISLAFSVFKMIKDNCFVRHLSASETMGEATCICTDKTGTLTENRMTVVKAYLATSVSEEWQPRDESHFISINEKDEPVGGNLNDRKVTMNNPNAPEYQNKTQLNESMYRVLMEGICLNSTCFVKSTEGEKLPKFVGSATEGALLVFSQKFGVDYEAMRKLCKKVPGGEFAFNSARKRMSTLIEIETPSKIKYIDSENKKYRLLTKGASEIIVDLCDKILTCENDALIERKITKKEIEILKTTINQWAGQGLRTLALAFKDFRDIPKEVENINNEESGTPEYDLTFVGIFGIKDPLRKEVPKAVKECLTAGLFVRMVTGDNVLTASYIARECGILYGNGIAIEGPAFRALSEEDKLTILPRVQVVARSSPTDKFELVRLLKKMGNVVGVTGDGTNDAPALKEADVGFAMGQAGTQIARNASDIILLDDNFASFVRSIAWGRNIMDCVRKFLQFQLAVNIVAITIVIIGSIGVENSIFTSVQLLWVNLIMDSLGALALASDEPDEDILLHPPHKRSGALISRDMFSYIIIQVILQVTSLVIVLFAGPSILGIPSLDYSVINLNDISIPAVANNKKIFTLVFTTFICLQLANFLTGRFLDFRVNSLRGFFKNKIFIVVIIIISIVQVLFVMFGGQVASTLPLTAWQEWLLCMIPGCIVMGLVSISNFFLKRYFSKKDQMLVKQMQTIPEEQLLDEQTKVLDDIVKQNNLYVTRDVTRGLTMVTFTKPFEQKEALEILHPKDDEPSIISNASLASGQNWTKLRSAAFMLGSYFNVADSEYQRRGPDESFIAHVRKFRH</sequence>
<dbReference type="InterPro" id="IPR044492">
    <property type="entry name" value="P_typ_ATPase_HD_dom"/>
</dbReference>
<dbReference type="Gene3D" id="3.40.1110.10">
    <property type="entry name" value="Calcium-transporting ATPase, cytoplasmic domain N"/>
    <property type="match status" value="1"/>
</dbReference>
<dbReference type="SUPFAM" id="SSF81660">
    <property type="entry name" value="Metal cation-transporting ATPase, ATP-binding domain N"/>
    <property type="match status" value="1"/>
</dbReference>
<dbReference type="GO" id="GO:0046872">
    <property type="term" value="F:metal ion binding"/>
    <property type="evidence" value="ECO:0007669"/>
    <property type="project" value="UniProtKB-KW"/>
</dbReference>
<dbReference type="PRINTS" id="PR00120">
    <property type="entry name" value="HATPASE"/>
</dbReference>
<dbReference type="Pfam" id="PF00690">
    <property type="entry name" value="Cation_ATPase_N"/>
    <property type="match status" value="1"/>
</dbReference>
<evidence type="ECO:0000256" key="5">
    <source>
        <dbReference type="ARBA" id="ARBA00022840"/>
    </source>
</evidence>
<comment type="subcellular location">
    <subcellularLocation>
        <location evidence="1">Endomembrane system</location>
        <topology evidence="1">Multi-pass membrane protein</topology>
    </subcellularLocation>
</comment>
<keyword evidence="6" id="KW-0460">Magnesium</keyword>
<name>A0A4P9YHY8_ROZAC</name>
<gene>
    <name evidence="14" type="ORF">ROZALSC1DRAFT_29367</name>
</gene>
<dbReference type="InterPro" id="IPR008250">
    <property type="entry name" value="ATPase_P-typ_transduc_dom_A_sf"/>
</dbReference>
<reference evidence="15" key="1">
    <citation type="journal article" date="2018" name="Nat. Microbiol.">
        <title>Leveraging single-cell genomics to expand the fungal tree of life.</title>
        <authorList>
            <person name="Ahrendt S.R."/>
            <person name="Quandt C.A."/>
            <person name="Ciobanu D."/>
            <person name="Clum A."/>
            <person name="Salamov A."/>
            <person name="Andreopoulos B."/>
            <person name="Cheng J.F."/>
            <person name="Woyke T."/>
            <person name="Pelin A."/>
            <person name="Henrissat B."/>
            <person name="Reynolds N.K."/>
            <person name="Benny G.L."/>
            <person name="Smith M.E."/>
            <person name="James T.Y."/>
            <person name="Grigoriev I.V."/>
        </authorList>
    </citation>
    <scope>NUCLEOTIDE SEQUENCE [LARGE SCALE GENOMIC DNA]</scope>
    <source>
        <strain evidence="15">CSF55</strain>
    </source>
</reference>
<dbReference type="GO" id="GO:0005886">
    <property type="term" value="C:plasma membrane"/>
    <property type="evidence" value="ECO:0007669"/>
    <property type="project" value="TreeGrafter"/>
</dbReference>
<evidence type="ECO:0000256" key="3">
    <source>
        <dbReference type="ARBA" id="ARBA00022723"/>
    </source>
</evidence>
<dbReference type="PANTHER" id="PTHR24093:SF369">
    <property type="entry name" value="CALCIUM-TRANSPORTING ATPASE"/>
    <property type="match status" value="1"/>
</dbReference>
<dbReference type="Pfam" id="PF00122">
    <property type="entry name" value="E1-E2_ATPase"/>
    <property type="match status" value="1"/>
</dbReference>
<dbReference type="InterPro" id="IPR004014">
    <property type="entry name" value="ATPase_P-typ_cation-transptr_N"/>
</dbReference>
<dbReference type="InterPro" id="IPR036412">
    <property type="entry name" value="HAD-like_sf"/>
</dbReference>
<dbReference type="PROSITE" id="PS00154">
    <property type="entry name" value="ATPASE_E1_E2"/>
    <property type="match status" value="1"/>
</dbReference>
<dbReference type="Gene3D" id="1.20.1110.10">
    <property type="entry name" value="Calcium-transporting ATPase, transmembrane domain"/>
    <property type="match status" value="1"/>
</dbReference>
<evidence type="ECO:0000256" key="1">
    <source>
        <dbReference type="ARBA" id="ARBA00004127"/>
    </source>
</evidence>
<dbReference type="SUPFAM" id="SSF56784">
    <property type="entry name" value="HAD-like"/>
    <property type="match status" value="1"/>
</dbReference>
<evidence type="ECO:0000256" key="2">
    <source>
        <dbReference type="ARBA" id="ARBA00022692"/>
    </source>
</evidence>
<dbReference type="InterPro" id="IPR018303">
    <property type="entry name" value="ATPase_P-typ_P_site"/>
</dbReference>
<dbReference type="Pfam" id="PF13246">
    <property type="entry name" value="Cation_ATPase"/>
    <property type="match status" value="1"/>
</dbReference>
<dbReference type="InterPro" id="IPR006068">
    <property type="entry name" value="ATPase_P-typ_cation-transptr_C"/>
</dbReference>
<evidence type="ECO:0000259" key="12">
    <source>
        <dbReference type="Pfam" id="PF00689"/>
    </source>
</evidence>
<evidence type="ECO:0000256" key="6">
    <source>
        <dbReference type="ARBA" id="ARBA00022842"/>
    </source>
</evidence>
<evidence type="ECO:0000256" key="9">
    <source>
        <dbReference type="ARBA" id="ARBA00023136"/>
    </source>
</evidence>
<proteinExistence type="predicted"/>
<dbReference type="InterPro" id="IPR059000">
    <property type="entry name" value="ATPase_P-type_domA"/>
</dbReference>
<feature type="transmembrane region" description="Helical" evidence="10">
    <location>
        <begin position="890"/>
        <end position="911"/>
    </location>
</feature>
<dbReference type="GO" id="GO:0006874">
    <property type="term" value="P:intracellular calcium ion homeostasis"/>
    <property type="evidence" value="ECO:0007669"/>
    <property type="project" value="TreeGrafter"/>
</dbReference>
<feature type="domain" description="Cation-transporting P-type ATPase C-terminal" evidence="12">
    <location>
        <begin position="842"/>
        <end position="1032"/>
    </location>
</feature>
<feature type="transmembrane region" description="Helical" evidence="10">
    <location>
        <begin position="817"/>
        <end position="837"/>
    </location>
</feature>
<dbReference type="InterPro" id="IPR023214">
    <property type="entry name" value="HAD_sf"/>
</dbReference>
<keyword evidence="2 10" id="KW-0812">Transmembrane</keyword>
<dbReference type="Proteomes" id="UP000281549">
    <property type="component" value="Unassembled WGS sequence"/>
</dbReference>
<feature type="transmembrane region" description="Helical" evidence="10">
    <location>
        <begin position="1010"/>
        <end position="1034"/>
    </location>
</feature>
<keyword evidence="7" id="KW-1278">Translocase</keyword>
<dbReference type="GO" id="GO:0016887">
    <property type="term" value="F:ATP hydrolysis activity"/>
    <property type="evidence" value="ECO:0007669"/>
    <property type="project" value="InterPro"/>
</dbReference>
<dbReference type="InterPro" id="IPR023298">
    <property type="entry name" value="ATPase_P-typ_TM_dom_sf"/>
</dbReference>
<dbReference type="PANTHER" id="PTHR24093">
    <property type="entry name" value="CATION TRANSPORTING ATPASE"/>
    <property type="match status" value="1"/>
</dbReference>
<keyword evidence="9 10" id="KW-0472">Membrane</keyword>
<organism evidence="14 15">
    <name type="scientific">Rozella allomycis (strain CSF55)</name>
    <dbReference type="NCBI Taxonomy" id="988480"/>
    <lineage>
        <taxon>Eukaryota</taxon>
        <taxon>Fungi</taxon>
        <taxon>Fungi incertae sedis</taxon>
        <taxon>Cryptomycota</taxon>
        <taxon>Cryptomycota incertae sedis</taxon>
        <taxon>Rozella</taxon>
    </lineage>
</organism>
<accession>A0A4P9YHY8</accession>
<dbReference type="GO" id="GO:0005388">
    <property type="term" value="F:P-type calcium transporter activity"/>
    <property type="evidence" value="ECO:0007669"/>
    <property type="project" value="TreeGrafter"/>
</dbReference>
<feature type="transmembrane region" description="Helical" evidence="10">
    <location>
        <begin position="942"/>
        <end position="959"/>
    </location>
</feature>
<keyword evidence="4" id="KW-0547">Nucleotide-binding</keyword>
<dbReference type="GO" id="GO:0005524">
    <property type="term" value="F:ATP binding"/>
    <property type="evidence" value="ECO:0007669"/>
    <property type="project" value="UniProtKB-KW"/>
</dbReference>
<dbReference type="Pfam" id="PF00689">
    <property type="entry name" value="Cation_ATPase_C"/>
    <property type="match status" value="1"/>
</dbReference>
<dbReference type="SUPFAM" id="SSF81665">
    <property type="entry name" value="Calcium ATPase, transmembrane domain M"/>
    <property type="match status" value="1"/>
</dbReference>
<keyword evidence="3" id="KW-0479">Metal-binding</keyword>
<dbReference type="EMBL" id="ML005320">
    <property type="protein sequence ID" value="RKP18994.1"/>
    <property type="molecule type" value="Genomic_DNA"/>
</dbReference>
<feature type="transmembrane region" description="Helical" evidence="10">
    <location>
        <begin position="309"/>
        <end position="330"/>
    </location>
</feature>
<dbReference type="NCBIfam" id="TIGR01494">
    <property type="entry name" value="ATPase_P-type"/>
    <property type="match status" value="2"/>
</dbReference>
<keyword evidence="8 10" id="KW-1133">Transmembrane helix</keyword>
<protein>
    <submittedName>
        <fullName evidence="14">Calcium-translocating P-type ATPase</fullName>
    </submittedName>
</protein>
<evidence type="ECO:0000259" key="11">
    <source>
        <dbReference type="Pfam" id="PF00122"/>
    </source>
</evidence>
<feature type="transmembrane region" description="Helical" evidence="10">
    <location>
        <begin position="345"/>
        <end position="376"/>
    </location>
</feature>
<dbReference type="SFLD" id="SFLDF00027">
    <property type="entry name" value="p-type_atpase"/>
    <property type="match status" value="1"/>
</dbReference>